<evidence type="ECO:0000256" key="1">
    <source>
        <dbReference type="SAM" id="MobiDB-lite"/>
    </source>
</evidence>
<gene>
    <name evidence="3" type="ORF">AAFP95_09050</name>
</gene>
<feature type="region of interest" description="Disordered" evidence="1">
    <location>
        <begin position="239"/>
        <end position="258"/>
    </location>
</feature>
<protein>
    <submittedName>
        <fullName evidence="3">DUF6438 domain-containing protein</fullName>
    </submittedName>
</protein>
<reference evidence="3 4" key="1">
    <citation type="submission" date="2024-04" db="EMBL/GenBank/DDBJ databases">
        <title>Genome sequencing and assembly of rice foliar adapted Chryseobacterium endophyticum OsEnb-ALM-A6.</title>
        <authorList>
            <person name="Kumar S."/>
            <person name="Javed M."/>
            <person name="Chouhan V."/>
            <person name="Charishma K."/>
            <person name="Patel A."/>
            <person name="Kumar M."/>
            <person name="Sahu K.P."/>
            <person name="Kumar A."/>
        </authorList>
    </citation>
    <scope>NUCLEOTIDE SEQUENCE [LARGE SCALE GENOMIC DNA]</scope>
    <source>
        <strain evidence="3 4">OsEnb-ALM-A6</strain>
    </source>
</reference>
<feature type="domain" description="DUF6438" evidence="2">
    <location>
        <begin position="198"/>
        <end position="233"/>
    </location>
</feature>
<organism evidence="3 4">
    <name type="scientific">Chryseobacterium endophyticum</name>
    <dbReference type="NCBI Taxonomy" id="1854762"/>
    <lineage>
        <taxon>Bacteria</taxon>
        <taxon>Pseudomonadati</taxon>
        <taxon>Bacteroidota</taxon>
        <taxon>Flavobacteriia</taxon>
        <taxon>Flavobacteriales</taxon>
        <taxon>Weeksellaceae</taxon>
        <taxon>Chryseobacterium group</taxon>
        <taxon>Chryseobacterium</taxon>
    </lineage>
</organism>
<dbReference type="InterPro" id="IPR045497">
    <property type="entry name" value="DUF6438"/>
</dbReference>
<evidence type="ECO:0000313" key="4">
    <source>
        <dbReference type="Proteomes" id="UP001463665"/>
    </source>
</evidence>
<accession>A0AAU6WV71</accession>
<sequence length="258" mass="29526">MISQLCFSQGKALSKIDSLRTDSEVESFVRNSKFNISDRYSRFILKTIQSFTGGFTGINNRLKKAADSLGITESFYKGDFDHNGLTDLIFIGDDQSCQSTSSDAKETYSCYSSINLLLDFGKHYKLTSVKPTRFDFAVPVVLNIDGKDYLKVITEANEEGPYSDHYETAHKLVSKILDYQFDGLVEYNPDPSHHSIQKIEFRTDMCYGTCPVFTLELYKSGLSKFIAENYNFFKRDDPDFEKNRTKPLKKEKATLKQR</sequence>
<proteinExistence type="predicted"/>
<evidence type="ECO:0000259" key="2">
    <source>
        <dbReference type="Pfam" id="PF20033"/>
    </source>
</evidence>
<name>A0AAU6WV71_9FLAO</name>
<dbReference type="AlphaFoldDB" id="A0AAU6WV71"/>
<dbReference type="Pfam" id="PF20033">
    <property type="entry name" value="DUF6438"/>
    <property type="match status" value="1"/>
</dbReference>
<dbReference type="Proteomes" id="UP001463665">
    <property type="component" value="Chromosome"/>
</dbReference>
<dbReference type="EMBL" id="CP154834">
    <property type="protein sequence ID" value="XAO75950.1"/>
    <property type="molecule type" value="Genomic_DNA"/>
</dbReference>
<dbReference type="RefSeq" id="WP_345767468.1">
    <property type="nucleotide sequence ID" value="NZ_CP154834.1"/>
</dbReference>
<evidence type="ECO:0000313" key="3">
    <source>
        <dbReference type="EMBL" id="XAO75950.1"/>
    </source>
</evidence>
<keyword evidence="4" id="KW-1185">Reference proteome</keyword>